<dbReference type="STRING" id="3988.B9SDB6"/>
<dbReference type="FunCoup" id="B9SDB6">
    <property type="interactions" value="1006"/>
</dbReference>
<dbReference type="PANTHER" id="PTHR48478">
    <property type="entry name" value="LECTIN-LIKE"/>
    <property type="match status" value="1"/>
</dbReference>
<accession>B9SDB6</accession>
<dbReference type="GO" id="GO:0030246">
    <property type="term" value="F:carbohydrate binding"/>
    <property type="evidence" value="ECO:0007669"/>
    <property type="project" value="InterPro"/>
</dbReference>
<dbReference type="InterPro" id="IPR052147">
    <property type="entry name" value="PP2-like/Lectin"/>
</dbReference>
<dbReference type="InterPro" id="IPR025886">
    <property type="entry name" value="PP2-like"/>
</dbReference>
<dbReference type="PANTHER" id="PTHR48478:SF1">
    <property type="entry name" value="LECTIN-LIKE"/>
    <property type="match status" value="1"/>
</dbReference>
<organism evidence="1 2">
    <name type="scientific">Ricinus communis</name>
    <name type="common">Castor bean</name>
    <dbReference type="NCBI Taxonomy" id="3988"/>
    <lineage>
        <taxon>Eukaryota</taxon>
        <taxon>Viridiplantae</taxon>
        <taxon>Streptophyta</taxon>
        <taxon>Embryophyta</taxon>
        <taxon>Tracheophyta</taxon>
        <taxon>Spermatophyta</taxon>
        <taxon>Magnoliopsida</taxon>
        <taxon>eudicotyledons</taxon>
        <taxon>Gunneridae</taxon>
        <taxon>Pentapetalae</taxon>
        <taxon>rosids</taxon>
        <taxon>fabids</taxon>
        <taxon>Malpighiales</taxon>
        <taxon>Euphorbiaceae</taxon>
        <taxon>Acalyphoideae</taxon>
        <taxon>Acalypheae</taxon>
        <taxon>Ricinus</taxon>
    </lineage>
</organism>
<name>B9SDB6_RICCO</name>
<keyword evidence="2" id="KW-1185">Reference proteome</keyword>
<proteinExistence type="predicted"/>
<gene>
    <name evidence="1" type="ORF">RCOM_1516120</name>
</gene>
<dbReference type="Proteomes" id="UP000008311">
    <property type="component" value="Unassembled WGS sequence"/>
</dbReference>
<evidence type="ECO:0000313" key="1">
    <source>
        <dbReference type="EMBL" id="EEF38353.1"/>
    </source>
</evidence>
<dbReference type="AlphaFoldDB" id="B9SDB6"/>
<sequence length="160" mass="18342">MKWVDRKSGHDCFMLFPRSLYITWGGHEYWSWNCFKETGEENIEVAKLSHVCWLDVRGKFNMADLSPGTAYEVIYVVKLTKGASGWELPITLKLSLPNGEVRERQVVLLQKPVGQWIELNVGNFLTKKGDKGEVCFDVFEHGGHWKNGLIVKGAILRPKY</sequence>
<dbReference type="eggNOG" id="ENOG502RYPF">
    <property type="taxonomic scope" value="Eukaryota"/>
</dbReference>
<evidence type="ECO:0000313" key="2">
    <source>
        <dbReference type="Proteomes" id="UP000008311"/>
    </source>
</evidence>
<reference evidence="2" key="1">
    <citation type="journal article" date="2010" name="Nat. Biotechnol.">
        <title>Draft genome sequence of the oilseed species Ricinus communis.</title>
        <authorList>
            <person name="Chan A.P."/>
            <person name="Crabtree J."/>
            <person name="Zhao Q."/>
            <person name="Lorenzi H."/>
            <person name="Orvis J."/>
            <person name="Puiu D."/>
            <person name="Melake-Berhan A."/>
            <person name="Jones K.M."/>
            <person name="Redman J."/>
            <person name="Chen G."/>
            <person name="Cahoon E.B."/>
            <person name="Gedil M."/>
            <person name="Stanke M."/>
            <person name="Haas B.J."/>
            <person name="Wortman J.R."/>
            <person name="Fraser-Liggett C.M."/>
            <person name="Ravel J."/>
            <person name="Rabinowicz P.D."/>
        </authorList>
    </citation>
    <scope>NUCLEOTIDE SEQUENCE [LARGE SCALE GENOMIC DNA]</scope>
    <source>
        <strain evidence="2">cv. Hale</strain>
    </source>
</reference>
<dbReference type="EMBL" id="EQ973927">
    <property type="protein sequence ID" value="EEF38353.1"/>
    <property type="molecule type" value="Genomic_DNA"/>
</dbReference>
<protein>
    <submittedName>
        <fullName evidence="1">ATPP2-A2, putative</fullName>
    </submittedName>
</protein>
<dbReference type="InParanoid" id="B9SDB6"/>
<dbReference type="Pfam" id="PF14299">
    <property type="entry name" value="PP2"/>
    <property type="match status" value="1"/>
</dbReference>